<feature type="repeat" description="TPR" evidence="3">
    <location>
        <begin position="545"/>
        <end position="578"/>
    </location>
</feature>
<keyword evidence="2 3" id="KW-0802">TPR repeat</keyword>
<evidence type="ECO:0000256" key="1">
    <source>
        <dbReference type="ARBA" id="ARBA00022737"/>
    </source>
</evidence>
<feature type="repeat" description="TPR" evidence="3">
    <location>
        <begin position="617"/>
        <end position="650"/>
    </location>
</feature>
<evidence type="ECO:0000256" key="2">
    <source>
        <dbReference type="ARBA" id="ARBA00022803"/>
    </source>
</evidence>
<evidence type="ECO:0000256" key="3">
    <source>
        <dbReference type="PROSITE-ProRule" id="PRU00339"/>
    </source>
</evidence>
<sequence length="1029" mass="118234">MASLKQTYMRNFVVFLFLLIIPFNLIFAQQSEAHLNLISTFQGALDLYQKQQYVPAQKLFSDVKETTNQTQLKTNAAFYEISAALKLNQSNAAIAMEGFIRNNPNSNKRNEAAFLVGNYYFDIANFAQSRRWFNQVDAYNLDKGLQSEYYFKFAYASFKSDDFKRANTYFNRVKNDTEFGSQAKYYLGYIAYAENDYRKAKELFSEVEADPNFKQDMAYFKSDMNFKAGNFEEAIASAKEKLKKANYQEQSQLNKIIGESYFNLEEYQEAVPYLEAYEGERGKWSNVDHYQLGYAYFMQEDYQKAASEFNKIIGGKDEVAQKAYYHLAQSYLKNDAKSEALNAFKNVSELDFNLEIQEDAFLNYAKLSYELGNVYTSVPEVLTQFLEKYPTSNQADEVGSLLIGAYLAEKNYPKALLLLEGSKNYDDKKQYQKVTYSYAIELFNENKLSEAKTYLKKSINQPHDKKILAKTQFWIAEIDYLQGSYTDAIVGFKQFSNSVLAKSTAEYEDVNYNLGYAYFKNKNYEQAQTYFNFFASAAKDKALQHDAYVRLGDVHFASGNYWPAMEAYNKALAMQGFNNDYAFFQKAISYGFVDRNNRKIDDLSNFLIQFTSSPYRDNALYELANTYSAENNQPQALNAYQKIIDEHPNSVLKPRALSKKGLIFYNANQNEKALNTLKQLVANYPNSEQAAQAVNTVRLIYIDQGKPETYAAWVNNLDFVDLADSDVDNATFESAEKPFLSGNNQKAILGFKKYINQFPKGIHSLKANFYLAQLLYNQGDKQESLAYFKEVIEASTSEFTETALSRSAQVYLEEENYTEAIPILKQLETKAQFTQNVVFAVSNLMKAYYHTENFEETITYASKVKDLKSVEERAVNDAYLFSARAYMKIDRENEAEEAYAIVQESATGKLAAEAIYYDAYFKHRKGEFQASTEAVKKLTKNYSRFKEFGFKGLIIMAKNYYALDDAFNATYILESLEKSATAYPEILTEVKAELYTMKQEIAQKNSSVEVEATQETDSTKTKSNRVIKF</sequence>
<gene>
    <name evidence="5" type="ORF">GCM10010831_12670</name>
</gene>
<dbReference type="EMBL" id="BMGL01000006">
    <property type="protein sequence ID" value="GGE12717.1"/>
    <property type="molecule type" value="Genomic_DNA"/>
</dbReference>
<reference evidence="5 6" key="1">
    <citation type="journal article" date="2014" name="Int. J. Syst. Evol. Microbiol.">
        <title>Complete genome sequence of Corynebacterium casei LMG S-19264T (=DSM 44701T), isolated from a smear-ripened cheese.</title>
        <authorList>
            <consortium name="US DOE Joint Genome Institute (JGI-PGF)"/>
            <person name="Walter F."/>
            <person name="Albersmeier A."/>
            <person name="Kalinowski J."/>
            <person name="Ruckert C."/>
        </authorList>
    </citation>
    <scope>NUCLEOTIDE SEQUENCE [LARGE SCALE GENOMIC DNA]</scope>
    <source>
        <strain evidence="5 6">CGMCC 1.12925</strain>
    </source>
</reference>
<keyword evidence="1" id="KW-0677">Repeat</keyword>
<protein>
    <recommendedName>
        <fullName evidence="7">Tetratricopeptide repeat-containing protein</fullName>
    </recommendedName>
</protein>
<feature type="region of interest" description="Disordered" evidence="4">
    <location>
        <begin position="1010"/>
        <end position="1029"/>
    </location>
</feature>
<organism evidence="5 6">
    <name type="scientific">Psychroflexus salis</name>
    <dbReference type="NCBI Taxonomy" id="1526574"/>
    <lineage>
        <taxon>Bacteria</taxon>
        <taxon>Pseudomonadati</taxon>
        <taxon>Bacteroidota</taxon>
        <taxon>Flavobacteriia</taxon>
        <taxon>Flavobacteriales</taxon>
        <taxon>Flavobacteriaceae</taxon>
        <taxon>Psychroflexus</taxon>
    </lineage>
</organism>
<proteinExistence type="predicted"/>
<dbReference type="InterPro" id="IPR050498">
    <property type="entry name" value="Ycf3"/>
</dbReference>
<dbReference type="PANTHER" id="PTHR44858">
    <property type="entry name" value="TETRATRICOPEPTIDE REPEAT PROTEIN 6"/>
    <property type="match status" value="1"/>
</dbReference>
<dbReference type="Pfam" id="PF13432">
    <property type="entry name" value="TPR_16"/>
    <property type="match status" value="2"/>
</dbReference>
<comment type="caution">
    <text evidence="5">The sequence shown here is derived from an EMBL/GenBank/DDBJ whole genome shotgun (WGS) entry which is preliminary data.</text>
</comment>
<dbReference type="PROSITE" id="PS50005">
    <property type="entry name" value="TPR"/>
    <property type="match status" value="3"/>
</dbReference>
<dbReference type="Proteomes" id="UP000599688">
    <property type="component" value="Unassembled WGS sequence"/>
</dbReference>
<evidence type="ECO:0000256" key="4">
    <source>
        <dbReference type="SAM" id="MobiDB-lite"/>
    </source>
</evidence>
<dbReference type="AlphaFoldDB" id="A0A916ZT79"/>
<evidence type="ECO:0000313" key="5">
    <source>
        <dbReference type="EMBL" id="GGE12717.1"/>
    </source>
</evidence>
<evidence type="ECO:0000313" key="6">
    <source>
        <dbReference type="Proteomes" id="UP000599688"/>
    </source>
</evidence>
<dbReference type="PANTHER" id="PTHR44858:SF1">
    <property type="entry name" value="UDP-N-ACETYLGLUCOSAMINE--PEPTIDE N-ACETYLGLUCOSAMINYLTRANSFERASE SPINDLY-RELATED"/>
    <property type="match status" value="1"/>
</dbReference>
<feature type="repeat" description="TPR" evidence="3">
    <location>
        <begin position="321"/>
        <end position="354"/>
    </location>
</feature>
<dbReference type="SMART" id="SM00028">
    <property type="entry name" value="TPR"/>
    <property type="match status" value="10"/>
</dbReference>
<dbReference type="InterPro" id="IPR019734">
    <property type="entry name" value="TPR_rpt"/>
</dbReference>
<dbReference type="InterPro" id="IPR011990">
    <property type="entry name" value="TPR-like_helical_dom_sf"/>
</dbReference>
<evidence type="ECO:0008006" key="7">
    <source>
        <dbReference type="Google" id="ProtNLM"/>
    </source>
</evidence>
<name>A0A916ZT79_9FLAO</name>
<dbReference type="SUPFAM" id="SSF48452">
    <property type="entry name" value="TPR-like"/>
    <property type="match status" value="5"/>
</dbReference>
<dbReference type="Gene3D" id="1.25.40.10">
    <property type="entry name" value="Tetratricopeptide repeat domain"/>
    <property type="match status" value="8"/>
</dbReference>
<accession>A0A916ZT79</accession>
<dbReference type="Pfam" id="PF13174">
    <property type="entry name" value="TPR_6"/>
    <property type="match status" value="2"/>
</dbReference>
<keyword evidence="6" id="KW-1185">Reference proteome</keyword>